<dbReference type="RefSeq" id="WP_013757399.1">
    <property type="nucleotide sequence ID" value="NC_015500.1"/>
</dbReference>
<evidence type="ECO:0000313" key="12">
    <source>
        <dbReference type="EMBL" id="AEE15680.1"/>
    </source>
</evidence>
<dbReference type="Pfam" id="PF00254">
    <property type="entry name" value="FKBP_C"/>
    <property type="match status" value="1"/>
</dbReference>
<dbReference type="InterPro" id="IPR001179">
    <property type="entry name" value="PPIase_FKBP_dom"/>
</dbReference>
<keyword evidence="13" id="KW-1185">Reference proteome</keyword>
<evidence type="ECO:0000256" key="6">
    <source>
        <dbReference type="ARBA" id="ARBA00023186"/>
    </source>
</evidence>
<comment type="similarity">
    <text evidence="3 10">Belongs to the FKBP-type PPIase family.</text>
</comment>
<dbReference type="GO" id="GO:0042026">
    <property type="term" value="P:protein refolding"/>
    <property type="evidence" value="ECO:0007669"/>
    <property type="project" value="UniProtKB-ARBA"/>
</dbReference>
<evidence type="ECO:0000256" key="1">
    <source>
        <dbReference type="ARBA" id="ARBA00000971"/>
    </source>
</evidence>
<dbReference type="AlphaFoldDB" id="F4LLY8"/>
<comment type="function">
    <text evidence="8">Also involved in hydrogenase metallocenter assembly, probably by participating in the nickel insertion step. This function in hydrogenase biosynthesis requires chaperone activity and the presence of the metal-binding domain, but not PPIase activity.</text>
</comment>
<comment type="subcellular location">
    <subcellularLocation>
        <location evidence="2">Cytoplasm</location>
    </subcellularLocation>
</comment>
<evidence type="ECO:0000256" key="4">
    <source>
        <dbReference type="ARBA" id="ARBA00022490"/>
    </source>
</evidence>
<evidence type="ECO:0000256" key="2">
    <source>
        <dbReference type="ARBA" id="ARBA00004496"/>
    </source>
</evidence>
<protein>
    <recommendedName>
        <fullName evidence="10">Peptidyl-prolyl cis-trans isomerase</fullName>
        <ecNumber evidence="10">5.2.1.8</ecNumber>
    </recommendedName>
</protein>
<evidence type="ECO:0000256" key="7">
    <source>
        <dbReference type="ARBA" id="ARBA00023235"/>
    </source>
</evidence>
<dbReference type="PANTHER" id="PTHR47861">
    <property type="entry name" value="FKBP-TYPE PEPTIDYL-PROLYL CIS-TRANS ISOMERASE SLYD"/>
    <property type="match status" value="1"/>
</dbReference>
<dbReference type="eggNOG" id="COG1047">
    <property type="taxonomic scope" value="Bacteria"/>
</dbReference>
<dbReference type="PANTHER" id="PTHR47861:SF3">
    <property type="entry name" value="FKBP-TYPE PEPTIDYL-PROLYL CIS-TRANS ISOMERASE SLYD"/>
    <property type="match status" value="1"/>
</dbReference>
<sequence length="183" mass="19594">MTIAKDKVVSIEYTLKDSEGEILDSSEGMGPLDYIHGHQNLIPGLERELDGKKAGDELSVTVEAADGYGEYNQELVVEVPKSQFEDGVTIEEGMQFEASSPDGNRVVTVIEVTDEKVTIDANHPLAGEKLFFTVKITGVRDATEEELAHGLHEECGCGCGGDCDDGCDDDCCGGHDHCGCGCH</sequence>
<dbReference type="Proteomes" id="UP000006546">
    <property type="component" value="Chromosome"/>
</dbReference>
<keyword evidence="4" id="KW-0963">Cytoplasm</keyword>
<evidence type="ECO:0000259" key="11">
    <source>
        <dbReference type="PROSITE" id="PS50059"/>
    </source>
</evidence>
<name>F4LLY8_TREBD</name>
<comment type="catalytic activity">
    <reaction evidence="1 9 10">
        <text>[protein]-peptidylproline (omega=180) = [protein]-peptidylproline (omega=0)</text>
        <dbReference type="Rhea" id="RHEA:16237"/>
        <dbReference type="Rhea" id="RHEA-COMP:10747"/>
        <dbReference type="Rhea" id="RHEA-COMP:10748"/>
        <dbReference type="ChEBI" id="CHEBI:83833"/>
        <dbReference type="ChEBI" id="CHEBI:83834"/>
        <dbReference type="EC" id="5.2.1.8"/>
    </reaction>
</comment>
<dbReference type="HOGENOM" id="CLU_098197_1_0_12"/>
<organism evidence="12 13">
    <name type="scientific">Treponema brennaborense (strain DSM 12168 / CIP 105900 / DD5/3)</name>
    <dbReference type="NCBI Taxonomy" id="906968"/>
    <lineage>
        <taxon>Bacteria</taxon>
        <taxon>Pseudomonadati</taxon>
        <taxon>Spirochaetota</taxon>
        <taxon>Spirochaetia</taxon>
        <taxon>Spirochaetales</taxon>
        <taxon>Treponemataceae</taxon>
        <taxon>Treponema</taxon>
    </lineage>
</organism>
<dbReference type="PROSITE" id="PS50059">
    <property type="entry name" value="FKBP_PPIASE"/>
    <property type="match status" value="1"/>
</dbReference>
<feature type="domain" description="PPIase FKBP-type" evidence="11">
    <location>
        <begin position="6"/>
        <end position="82"/>
    </location>
</feature>
<dbReference type="STRING" id="906968.Trebr_0230"/>
<keyword evidence="7 9" id="KW-0413">Isomerase</keyword>
<dbReference type="EC" id="5.2.1.8" evidence="10"/>
<evidence type="ECO:0000256" key="5">
    <source>
        <dbReference type="ARBA" id="ARBA00023110"/>
    </source>
</evidence>
<dbReference type="SUPFAM" id="SSF54534">
    <property type="entry name" value="FKBP-like"/>
    <property type="match status" value="1"/>
</dbReference>
<accession>F4LLY8</accession>
<dbReference type="GO" id="GO:0003755">
    <property type="term" value="F:peptidyl-prolyl cis-trans isomerase activity"/>
    <property type="evidence" value="ECO:0007669"/>
    <property type="project" value="UniProtKB-UniRule"/>
</dbReference>
<dbReference type="EMBL" id="CP002696">
    <property type="protein sequence ID" value="AEE15680.1"/>
    <property type="molecule type" value="Genomic_DNA"/>
</dbReference>
<reference evidence="13" key="1">
    <citation type="submission" date="2011-04" db="EMBL/GenBank/DDBJ databases">
        <title>The complete genome of Treponema brennaborense DSM 12168.</title>
        <authorList>
            <person name="Lucas S."/>
            <person name="Han J."/>
            <person name="Lapidus A."/>
            <person name="Bruce D."/>
            <person name="Goodwin L."/>
            <person name="Pitluck S."/>
            <person name="Peters L."/>
            <person name="Kyrpides N."/>
            <person name="Mavromatis K."/>
            <person name="Ivanova N."/>
            <person name="Mikhailova N."/>
            <person name="Pagani I."/>
            <person name="Teshima H."/>
            <person name="Detter J.C."/>
            <person name="Tapia R."/>
            <person name="Han C."/>
            <person name="Land M."/>
            <person name="Hauser L."/>
            <person name="Markowitz V."/>
            <person name="Cheng J.-F."/>
            <person name="Hugenholtz P."/>
            <person name="Woyke T."/>
            <person name="Wu D."/>
            <person name="Gronow S."/>
            <person name="Wellnitz S."/>
            <person name="Brambilla E."/>
            <person name="Klenk H.-P."/>
            <person name="Eisen J.A."/>
        </authorList>
    </citation>
    <scope>NUCLEOTIDE SEQUENCE [LARGE SCALE GENOMIC DNA]</scope>
    <source>
        <strain evidence="13">DSM 12168 / CIP 105900 / DD5/3</strain>
    </source>
</reference>
<keyword evidence="5 9" id="KW-0697">Rotamase</keyword>
<evidence type="ECO:0000256" key="3">
    <source>
        <dbReference type="ARBA" id="ARBA00006577"/>
    </source>
</evidence>
<evidence type="ECO:0000256" key="10">
    <source>
        <dbReference type="RuleBase" id="RU003915"/>
    </source>
</evidence>
<dbReference type="OrthoDB" id="9808891at2"/>
<dbReference type="InterPro" id="IPR046357">
    <property type="entry name" value="PPIase_dom_sf"/>
</dbReference>
<evidence type="ECO:0000256" key="9">
    <source>
        <dbReference type="PROSITE-ProRule" id="PRU00277"/>
    </source>
</evidence>
<dbReference type="Gene3D" id="3.10.50.40">
    <property type="match status" value="1"/>
</dbReference>
<proteinExistence type="inferred from homology"/>
<evidence type="ECO:0000313" key="13">
    <source>
        <dbReference type="Proteomes" id="UP000006546"/>
    </source>
</evidence>
<dbReference type="GO" id="GO:0005737">
    <property type="term" value="C:cytoplasm"/>
    <property type="evidence" value="ECO:0007669"/>
    <property type="project" value="UniProtKB-SubCell"/>
</dbReference>
<dbReference type="KEGG" id="tbe:Trebr_0230"/>
<keyword evidence="6" id="KW-0143">Chaperone</keyword>
<evidence type="ECO:0000256" key="8">
    <source>
        <dbReference type="ARBA" id="ARBA00037071"/>
    </source>
</evidence>
<gene>
    <name evidence="12" type="ordered locus">Trebr_0230</name>
</gene>